<name>A0A0A0M2U8_CUCSA</name>
<evidence type="ECO:0000313" key="1">
    <source>
        <dbReference type="EMBL" id="KGN66501.1"/>
    </source>
</evidence>
<protein>
    <submittedName>
        <fullName evidence="1">Uncharacterized protein</fullName>
    </submittedName>
</protein>
<evidence type="ECO:0000313" key="2">
    <source>
        <dbReference type="Proteomes" id="UP000029981"/>
    </source>
</evidence>
<dbReference type="Gramene" id="KGN66501">
    <property type="protein sequence ID" value="KGN66501"/>
    <property type="gene ID" value="Csa_1G615200"/>
</dbReference>
<dbReference type="EMBL" id="CM002922">
    <property type="protein sequence ID" value="KGN66501.1"/>
    <property type="molecule type" value="Genomic_DNA"/>
</dbReference>
<gene>
    <name evidence="1" type="ORF">Csa_1G615200</name>
</gene>
<reference evidence="1 2" key="2">
    <citation type="journal article" date="2009" name="PLoS ONE">
        <title>An integrated genetic and cytogenetic map of the cucumber genome.</title>
        <authorList>
            <person name="Ren Y."/>
            <person name="Zhang Z."/>
            <person name="Liu J."/>
            <person name="Staub J.E."/>
            <person name="Han Y."/>
            <person name="Cheng Z."/>
            <person name="Li X."/>
            <person name="Lu J."/>
            <person name="Miao H."/>
            <person name="Kang H."/>
            <person name="Xie B."/>
            <person name="Gu X."/>
            <person name="Wang X."/>
            <person name="Du Y."/>
            <person name="Jin W."/>
            <person name="Huang S."/>
        </authorList>
    </citation>
    <scope>NUCLEOTIDE SEQUENCE [LARGE SCALE GENOMIC DNA]</scope>
    <source>
        <strain evidence="2">cv. 9930</strain>
    </source>
</reference>
<accession>A0A0A0M2U8</accession>
<sequence length="60" mass="6237">MQVRPSMKMLLGQRGGVWPASNGEDVAQSFSGGGINVLSTKTLALLSSLKMPDAKGLASF</sequence>
<reference evidence="1 2" key="3">
    <citation type="journal article" date="2010" name="BMC Genomics">
        <title>Transcriptome sequencing and comparative analysis of cucumber flowers with different sex types.</title>
        <authorList>
            <person name="Guo S."/>
            <person name="Zheng Y."/>
            <person name="Joung J.G."/>
            <person name="Liu S."/>
            <person name="Zhang Z."/>
            <person name="Crasta O.R."/>
            <person name="Sobral B.W."/>
            <person name="Xu Y."/>
            <person name="Huang S."/>
            <person name="Fei Z."/>
        </authorList>
    </citation>
    <scope>NUCLEOTIDE SEQUENCE [LARGE SCALE GENOMIC DNA]</scope>
    <source>
        <strain evidence="2">cv. 9930</strain>
    </source>
</reference>
<organism evidence="1 2">
    <name type="scientific">Cucumis sativus</name>
    <name type="common">Cucumber</name>
    <dbReference type="NCBI Taxonomy" id="3659"/>
    <lineage>
        <taxon>Eukaryota</taxon>
        <taxon>Viridiplantae</taxon>
        <taxon>Streptophyta</taxon>
        <taxon>Embryophyta</taxon>
        <taxon>Tracheophyta</taxon>
        <taxon>Spermatophyta</taxon>
        <taxon>Magnoliopsida</taxon>
        <taxon>eudicotyledons</taxon>
        <taxon>Gunneridae</taxon>
        <taxon>Pentapetalae</taxon>
        <taxon>rosids</taxon>
        <taxon>fabids</taxon>
        <taxon>Cucurbitales</taxon>
        <taxon>Cucurbitaceae</taxon>
        <taxon>Benincaseae</taxon>
        <taxon>Cucumis</taxon>
    </lineage>
</organism>
<dbReference type="Proteomes" id="UP000029981">
    <property type="component" value="Chromosome 1"/>
</dbReference>
<dbReference type="AlphaFoldDB" id="A0A0A0M2U8"/>
<reference evidence="1 2" key="1">
    <citation type="journal article" date="2009" name="Nat. Genet.">
        <title>The genome of the cucumber, Cucumis sativus L.</title>
        <authorList>
            <person name="Huang S."/>
            <person name="Li R."/>
            <person name="Zhang Z."/>
            <person name="Li L."/>
            <person name="Gu X."/>
            <person name="Fan W."/>
            <person name="Lucas W.J."/>
            <person name="Wang X."/>
            <person name="Xie B."/>
            <person name="Ni P."/>
            <person name="Ren Y."/>
            <person name="Zhu H."/>
            <person name="Li J."/>
            <person name="Lin K."/>
            <person name="Jin W."/>
            <person name="Fei Z."/>
            <person name="Li G."/>
            <person name="Staub J."/>
            <person name="Kilian A."/>
            <person name="van der Vossen E.A."/>
            <person name="Wu Y."/>
            <person name="Guo J."/>
            <person name="He J."/>
            <person name="Jia Z."/>
            <person name="Ren Y."/>
            <person name="Tian G."/>
            <person name="Lu Y."/>
            <person name="Ruan J."/>
            <person name="Qian W."/>
            <person name="Wang M."/>
            <person name="Huang Q."/>
            <person name="Li B."/>
            <person name="Xuan Z."/>
            <person name="Cao J."/>
            <person name="Asan"/>
            <person name="Wu Z."/>
            <person name="Zhang J."/>
            <person name="Cai Q."/>
            <person name="Bai Y."/>
            <person name="Zhao B."/>
            <person name="Han Y."/>
            <person name="Li Y."/>
            <person name="Li X."/>
            <person name="Wang S."/>
            <person name="Shi Q."/>
            <person name="Liu S."/>
            <person name="Cho W.K."/>
            <person name="Kim J.Y."/>
            <person name="Xu Y."/>
            <person name="Heller-Uszynska K."/>
            <person name="Miao H."/>
            <person name="Cheng Z."/>
            <person name="Zhang S."/>
            <person name="Wu J."/>
            <person name="Yang Y."/>
            <person name="Kang H."/>
            <person name="Li M."/>
            <person name="Liang H."/>
            <person name="Ren X."/>
            <person name="Shi Z."/>
            <person name="Wen M."/>
            <person name="Jian M."/>
            <person name="Yang H."/>
            <person name="Zhang G."/>
            <person name="Yang Z."/>
            <person name="Chen R."/>
            <person name="Liu S."/>
            <person name="Li J."/>
            <person name="Ma L."/>
            <person name="Liu H."/>
            <person name="Zhou Y."/>
            <person name="Zhao J."/>
            <person name="Fang X."/>
            <person name="Li G."/>
            <person name="Fang L."/>
            <person name="Li Y."/>
            <person name="Liu D."/>
            <person name="Zheng H."/>
            <person name="Zhang Y."/>
            <person name="Qin N."/>
            <person name="Li Z."/>
            <person name="Yang G."/>
            <person name="Yang S."/>
            <person name="Bolund L."/>
            <person name="Kristiansen K."/>
            <person name="Zheng H."/>
            <person name="Li S."/>
            <person name="Zhang X."/>
            <person name="Yang H."/>
            <person name="Wang J."/>
            <person name="Sun R."/>
            <person name="Zhang B."/>
            <person name="Jiang S."/>
            <person name="Wang J."/>
            <person name="Du Y."/>
            <person name="Li S."/>
        </authorList>
    </citation>
    <scope>NUCLEOTIDE SEQUENCE [LARGE SCALE GENOMIC DNA]</scope>
    <source>
        <strain evidence="2">cv. 9930</strain>
    </source>
</reference>
<reference evidence="1 2" key="4">
    <citation type="journal article" date="2011" name="BMC Genomics">
        <title>RNA-Seq improves annotation of protein-coding genes in the cucumber genome.</title>
        <authorList>
            <person name="Li Z."/>
            <person name="Zhang Z."/>
            <person name="Yan P."/>
            <person name="Huang S."/>
            <person name="Fei Z."/>
            <person name="Lin K."/>
        </authorList>
    </citation>
    <scope>NUCLEOTIDE SEQUENCE [LARGE SCALE GENOMIC DNA]</scope>
    <source>
        <strain evidence="2">cv. 9930</strain>
    </source>
</reference>
<keyword evidence="2" id="KW-1185">Reference proteome</keyword>
<proteinExistence type="predicted"/>